<dbReference type="EMBL" id="CP051206">
    <property type="protein sequence ID" value="QJB45001.1"/>
    <property type="molecule type" value="Genomic_DNA"/>
</dbReference>
<sequence length="46" mass="5422">MSQIWHGSLTYTGFYYYRKAELEIQKSEYGGFSGIFNSWLIAALMY</sequence>
<dbReference type="RefSeq" id="WP_168696067.1">
    <property type="nucleotide sequence ID" value="NZ_CP051206.1"/>
</dbReference>
<reference evidence="1 2" key="1">
    <citation type="submission" date="2020-04" db="EMBL/GenBank/DDBJ databases">
        <title>Genome-Wide Identification of 5-Methylcytosine Sites in Bacterial Genomes By High-Throughput Sequencing of MspJI Restriction Fragments.</title>
        <authorList>
            <person name="Wu V."/>
        </authorList>
    </citation>
    <scope>NUCLEOTIDE SEQUENCE [LARGE SCALE GENOMIC DNA]</scope>
    <source>
        <strain evidence="1 2">CCAP 1403/13f</strain>
    </source>
</reference>
<name>A0A6H2C0Y0_DOLFA</name>
<evidence type="ECO:0000313" key="1">
    <source>
        <dbReference type="EMBL" id="QJB45001.1"/>
    </source>
</evidence>
<gene>
    <name evidence="1" type="ORF">HGD76_13270</name>
</gene>
<dbReference type="KEGG" id="dfs:HGD76_13270"/>
<dbReference type="AlphaFoldDB" id="A0A6H2C0Y0"/>
<proteinExistence type="predicted"/>
<evidence type="ECO:0000313" key="2">
    <source>
        <dbReference type="Proteomes" id="UP000502433"/>
    </source>
</evidence>
<organism evidence="1 2">
    <name type="scientific">Dolichospermum flos-aquae CCAP 1403/13F</name>
    <dbReference type="NCBI Taxonomy" id="315271"/>
    <lineage>
        <taxon>Bacteria</taxon>
        <taxon>Bacillati</taxon>
        <taxon>Cyanobacteriota</taxon>
        <taxon>Cyanophyceae</taxon>
        <taxon>Nostocales</taxon>
        <taxon>Aphanizomenonaceae</taxon>
        <taxon>Dolichospermum</taxon>
    </lineage>
</organism>
<protein>
    <submittedName>
        <fullName evidence="1">Uncharacterized protein</fullName>
    </submittedName>
</protein>
<dbReference type="Proteomes" id="UP000502433">
    <property type="component" value="Chromosome"/>
</dbReference>
<accession>A0A6H2C0Y0</accession>
<reference evidence="1 2" key="2">
    <citation type="submission" date="2020-04" db="EMBL/GenBank/DDBJ databases">
        <authorList>
            <person name="Fomenkov A."/>
            <person name="Anton B.P."/>
            <person name="Roberts R.J."/>
        </authorList>
    </citation>
    <scope>NUCLEOTIDE SEQUENCE [LARGE SCALE GENOMIC DNA]</scope>
    <source>
        <strain evidence="1 2">CCAP 1403/13f</strain>
    </source>
</reference>